<organism evidence="2 3">
    <name type="scientific">Oceanisphaera ostreae</name>
    <dbReference type="NCBI Taxonomy" id="914151"/>
    <lineage>
        <taxon>Bacteria</taxon>
        <taxon>Pseudomonadati</taxon>
        <taxon>Pseudomonadota</taxon>
        <taxon>Gammaproteobacteria</taxon>
        <taxon>Aeromonadales</taxon>
        <taxon>Aeromonadaceae</taxon>
        <taxon>Oceanisphaera</taxon>
    </lineage>
</organism>
<feature type="chain" id="PRO_5046007859" evidence="1">
    <location>
        <begin position="19"/>
        <end position="169"/>
    </location>
</feature>
<protein>
    <submittedName>
        <fullName evidence="2">DUF922 domain-containing protein</fullName>
    </submittedName>
</protein>
<dbReference type="RefSeq" id="WP_379558303.1">
    <property type="nucleotide sequence ID" value="NZ_JBHTJS010000035.1"/>
</dbReference>
<evidence type="ECO:0000256" key="1">
    <source>
        <dbReference type="SAM" id="SignalP"/>
    </source>
</evidence>
<dbReference type="Pfam" id="PF06037">
    <property type="entry name" value="DUF922"/>
    <property type="match status" value="1"/>
</dbReference>
<keyword evidence="3" id="KW-1185">Reference proteome</keyword>
<sequence length="169" mass="19004">MKQLGCALVLLLAMPVSANEMILKARQTVDIYGSSALEPNLADVDYQLSWQLSGQQTDTGCQPSHVLVSLTATVTEPLEWPQTPAWQNYRLALTGYERLVRERALLSAQWLEESLFHIAPQTNCQQLQKVADNVGYHQLTIARTLLSDFQQQNDYGRHLGLIRPAEGQR</sequence>
<dbReference type="InterPro" id="IPR010321">
    <property type="entry name" value="DUF922"/>
</dbReference>
<dbReference type="Proteomes" id="UP001597048">
    <property type="component" value="Unassembled WGS sequence"/>
</dbReference>
<reference evidence="3" key="1">
    <citation type="journal article" date="2019" name="Int. J. Syst. Evol. Microbiol.">
        <title>The Global Catalogue of Microorganisms (GCM) 10K type strain sequencing project: providing services to taxonomists for standard genome sequencing and annotation.</title>
        <authorList>
            <consortium name="The Broad Institute Genomics Platform"/>
            <consortium name="The Broad Institute Genome Sequencing Center for Infectious Disease"/>
            <person name="Wu L."/>
            <person name="Ma J."/>
        </authorList>
    </citation>
    <scope>NUCLEOTIDE SEQUENCE [LARGE SCALE GENOMIC DNA]</scope>
    <source>
        <strain evidence="3">CCUG 60525</strain>
    </source>
</reference>
<evidence type="ECO:0000313" key="2">
    <source>
        <dbReference type="EMBL" id="MFD1008323.1"/>
    </source>
</evidence>
<name>A0ABW3KH54_9GAMM</name>
<gene>
    <name evidence="2" type="ORF">ACFQ1C_09170</name>
</gene>
<dbReference type="EMBL" id="JBHTJS010000035">
    <property type="protein sequence ID" value="MFD1008323.1"/>
    <property type="molecule type" value="Genomic_DNA"/>
</dbReference>
<comment type="caution">
    <text evidence="2">The sequence shown here is derived from an EMBL/GenBank/DDBJ whole genome shotgun (WGS) entry which is preliminary data.</text>
</comment>
<keyword evidence="1" id="KW-0732">Signal</keyword>
<evidence type="ECO:0000313" key="3">
    <source>
        <dbReference type="Proteomes" id="UP001597048"/>
    </source>
</evidence>
<accession>A0ABW3KH54</accession>
<feature type="signal peptide" evidence="1">
    <location>
        <begin position="1"/>
        <end position="18"/>
    </location>
</feature>
<proteinExistence type="predicted"/>